<evidence type="ECO:0000313" key="1">
    <source>
        <dbReference type="EMBL" id="JAH33282.1"/>
    </source>
</evidence>
<proteinExistence type="predicted"/>
<dbReference type="EMBL" id="GBXM01075295">
    <property type="protein sequence ID" value="JAH33282.1"/>
    <property type="molecule type" value="Transcribed_RNA"/>
</dbReference>
<reference evidence="1" key="2">
    <citation type="journal article" date="2015" name="Fish Shellfish Immunol.">
        <title>Early steps in the European eel (Anguilla anguilla)-Vibrio vulnificus interaction in the gills: Role of the RtxA13 toxin.</title>
        <authorList>
            <person name="Callol A."/>
            <person name="Pajuelo D."/>
            <person name="Ebbesson L."/>
            <person name="Teles M."/>
            <person name="MacKenzie S."/>
            <person name="Amaro C."/>
        </authorList>
    </citation>
    <scope>NUCLEOTIDE SEQUENCE</scope>
</reference>
<sequence length="76" mass="8368">MRCGATVQPLPLSQKKSSACIHTSCLLVIDRNTHFHSISCKKSEPLHVFEPMCAIANENQWPGFSHQSFSGAQLNA</sequence>
<protein>
    <submittedName>
        <fullName evidence="1">Uncharacterized protein</fullName>
    </submittedName>
</protein>
<name>A0A0E9RWS2_ANGAN</name>
<organism evidence="1">
    <name type="scientific">Anguilla anguilla</name>
    <name type="common">European freshwater eel</name>
    <name type="synonym">Muraena anguilla</name>
    <dbReference type="NCBI Taxonomy" id="7936"/>
    <lineage>
        <taxon>Eukaryota</taxon>
        <taxon>Metazoa</taxon>
        <taxon>Chordata</taxon>
        <taxon>Craniata</taxon>
        <taxon>Vertebrata</taxon>
        <taxon>Euteleostomi</taxon>
        <taxon>Actinopterygii</taxon>
        <taxon>Neopterygii</taxon>
        <taxon>Teleostei</taxon>
        <taxon>Anguilliformes</taxon>
        <taxon>Anguillidae</taxon>
        <taxon>Anguilla</taxon>
    </lineage>
</organism>
<reference evidence="1" key="1">
    <citation type="submission" date="2014-11" db="EMBL/GenBank/DDBJ databases">
        <authorList>
            <person name="Amaro Gonzalez C."/>
        </authorList>
    </citation>
    <scope>NUCLEOTIDE SEQUENCE</scope>
</reference>
<accession>A0A0E9RWS2</accession>
<dbReference type="AlphaFoldDB" id="A0A0E9RWS2"/>